<evidence type="ECO:0000256" key="1">
    <source>
        <dbReference type="SAM" id="MobiDB-lite"/>
    </source>
</evidence>
<feature type="compositionally biased region" description="Low complexity" evidence="1">
    <location>
        <begin position="1"/>
        <end position="17"/>
    </location>
</feature>
<protein>
    <submittedName>
        <fullName evidence="2">Uncharacterized protein</fullName>
    </submittedName>
</protein>
<proteinExistence type="predicted"/>
<feature type="region of interest" description="Disordered" evidence="1">
    <location>
        <begin position="127"/>
        <end position="362"/>
    </location>
</feature>
<evidence type="ECO:0000313" key="2">
    <source>
        <dbReference type="EMBL" id="KAK3236534.1"/>
    </source>
</evidence>
<reference evidence="2 3" key="1">
    <citation type="journal article" date="2015" name="Genome Biol. Evol.">
        <title>Comparative Genomics of a Bacterivorous Green Alga Reveals Evolutionary Causalities and Consequences of Phago-Mixotrophic Mode of Nutrition.</title>
        <authorList>
            <person name="Burns J.A."/>
            <person name="Paasch A."/>
            <person name="Narechania A."/>
            <person name="Kim E."/>
        </authorList>
    </citation>
    <scope>NUCLEOTIDE SEQUENCE [LARGE SCALE GENOMIC DNA]</scope>
    <source>
        <strain evidence="2 3">PLY_AMNH</strain>
    </source>
</reference>
<feature type="region of interest" description="Disordered" evidence="1">
    <location>
        <begin position="1"/>
        <end position="72"/>
    </location>
</feature>
<keyword evidence="3" id="KW-1185">Reference proteome</keyword>
<dbReference type="EMBL" id="LGRX02034992">
    <property type="protein sequence ID" value="KAK3236534.1"/>
    <property type="molecule type" value="Genomic_DNA"/>
</dbReference>
<dbReference type="AlphaFoldDB" id="A0AAE0BIA1"/>
<feature type="compositionally biased region" description="Basic residues" evidence="1">
    <location>
        <begin position="278"/>
        <end position="291"/>
    </location>
</feature>
<feature type="compositionally biased region" description="Acidic residues" evidence="1">
    <location>
        <begin position="296"/>
        <end position="306"/>
    </location>
</feature>
<feature type="compositionally biased region" description="Basic and acidic residues" evidence="1">
    <location>
        <begin position="202"/>
        <end position="211"/>
    </location>
</feature>
<feature type="non-terminal residue" evidence="2">
    <location>
        <position position="511"/>
    </location>
</feature>
<organism evidence="2 3">
    <name type="scientific">Cymbomonas tetramitiformis</name>
    <dbReference type="NCBI Taxonomy" id="36881"/>
    <lineage>
        <taxon>Eukaryota</taxon>
        <taxon>Viridiplantae</taxon>
        <taxon>Chlorophyta</taxon>
        <taxon>Pyramimonadophyceae</taxon>
        <taxon>Pyramimonadales</taxon>
        <taxon>Pyramimonadaceae</taxon>
        <taxon>Cymbomonas</taxon>
    </lineage>
</organism>
<name>A0AAE0BIA1_9CHLO</name>
<feature type="compositionally biased region" description="Acidic residues" evidence="1">
    <location>
        <begin position="30"/>
        <end position="43"/>
    </location>
</feature>
<feature type="region of interest" description="Disordered" evidence="1">
    <location>
        <begin position="457"/>
        <end position="484"/>
    </location>
</feature>
<feature type="compositionally biased region" description="Basic and acidic residues" evidence="1">
    <location>
        <begin position="231"/>
        <end position="277"/>
    </location>
</feature>
<feature type="compositionally biased region" description="Acidic residues" evidence="1">
    <location>
        <begin position="213"/>
        <end position="230"/>
    </location>
</feature>
<feature type="compositionally biased region" description="Acidic residues" evidence="1">
    <location>
        <begin position="159"/>
        <end position="174"/>
    </location>
</feature>
<comment type="caution">
    <text evidence="2">The sequence shown here is derived from an EMBL/GenBank/DDBJ whole genome shotgun (WGS) entry which is preliminary data.</text>
</comment>
<gene>
    <name evidence="2" type="ORF">CYMTET_53330</name>
</gene>
<evidence type="ECO:0000313" key="3">
    <source>
        <dbReference type="Proteomes" id="UP001190700"/>
    </source>
</evidence>
<accession>A0AAE0BIA1</accession>
<dbReference type="Proteomes" id="UP001190700">
    <property type="component" value="Unassembled WGS sequence"/>
</dbReference>
<sequence length="511" mass="55537">MAEGDASQQAPADGAAAKPLGELLSSLQPEDGEEAGGGPEDEVLGQLPPESYAPGDVVDDDEAAGAEEAAEDGYAMLNQRMVDSRKQKTMYKASIAAKQDAVRRAGANDAIAYERARQRQLTQLIEEDTALEGELGSHSHTEGESGMSNRGISSHGGDEEYEAEDLYEYSEEEFLSGTGSDCAGDMKEETLTSEEVGAGDGARSDLRHWGEDGWLEEDDEWHEGEGECCEDEHYPEWREGTEGGERVAAGEEKGARAPRRTRSEKTSVARGKSEKSLAKRKSRSRKSRKKVTGGDDVVEEEDELCDTVDMTHGETGSQEKLKDLRQLQQLEQLQAEPSKMSSKKDGAATCAPSQLSEKSDVDDLARHAGEAAEPGARPPWRSKWGLMKQHLQVAEGLPGHETVVIDDKEAKRSANKAMMKLLGVLSKQSAEADIAPPAHVCKDSNLGRLQMNILSEKARHRRKRHGTSWQLDTEDIAADHSSTDHAKGLDAVREYELVKPPTVSIGSSSED</sequence>
<feature type="compositionally biased region" description="Acidic residues" evidence="1">
    <location>
        <begin position="57"/>
        <end position="71"/>
    </location>
</feature>
<feature type="compositionally biased region" description="Basic and acidic residues" evidence="1">
    <location>
        <begin position="309"/>
        <end position="325"/>
    </location>
</feature>